<dbReference type="Pfam" id="PF01592">
    <property type="entry name" value="NifU_N"/>
    <property type="match status" value="1"/>
</dbReference>
<protein>
    <submittedName>
        <fullName evidence="3">DUF59 domain-containing protein</fullName>
    </submittedName>
</protein>
<evidence type="ECO:0000313" key="3">
    <source>
        <dbReference type="EMBL" id="HHF53047.1"/>
    </source>
</evidence>
<accession>A0A7V5HMM7</accession>
<dbReference type="InterPro" id="IPR002871">
    <property type="entry name" value="NIF_FeS_clus_asmbl_NifU_N"/>
</dbReference>
<dbReference type="PANTHER" id="PTHR10093">
    <property type="entry name" value="IRON-SULFUR CLUSTER ASSEMBLY ENZYME NIFU HOMOLOG"/>
    <property type="match status" value="1"/>
</dbReference>
<evidence type="ECO:0000259" key="1">
    <source>
        <dbReference type="Pfam" id="PF01592"/>
    </source>
</evidence>
<dbReference type="SUPFAM" id="SSF117916">
    <property type="entry name" value="Fe-S cluster assembly (FSCA) domain-like"/>
    <property type="match status" value="1"/>
</dbReference>
<dbReference type="EMBL" id="DRTX01000091">
    <property type="protein sequence ID" value="HHF53047.1"/>
    <property type="molecule type" value="Genomic_DNA"/>
</dbReference>
<dbReference type="InterPro" id="IPR034904">
    <property type="entry name" value="FSCA_dom_sf"/>
</dbReference>
<evidence type="ECO:0000259" key="2">
    <source>
        <dbReference type="Pfam" id="PF01883"/>
    </source>
</evidence>
<dbReference type="AlphaFoldDB" id="A0A7V5HMM7"/>
<dbReference type="Proteomes" id="UP000886050">
    <property type="component" value="Unassembled WGS sequence"/>
</dbReference>
<gene>
    <name evidence="3" type="ORF">ENL43_01620</name>
</gene>
<proteinExistence type="predicted"/>
<organism evidence="3">
    <name type="scientific">candidate division WOR-3 bacterium</name>
    <dbReference type="NCBI Taxonomy" id="2052148"/>
    <lineage>
        <taxon>Bacteria</taxon>
        <taxon>Bacteria division WOR-3</taxon>
    </lineage>
</organism>
<sequence>MPLPYSKKLIELFMNPKNVGEIKNPDAKATEGSPACGDMVQIFLKVDPETKRIVDIKFKSYGCASNIATASMVTELAKGKTLEEAKKITWKDADRELGGLPPTKVHCAVLAVDALHTAIENYEHQHGLIKEKIPTDKEKVIKRLKHVIDPRKGLDVIRTKLVKDVEVENGVVRVYVDMEEDEQYAGNVRQEIIERLEPLWDVKKVEVIFK</sequence>
<dbReference type="InterPro" id="IPR002744">
    <property type="entry name" value="MIP18-like"/>
</dbReference>
<dbReference type="GO" id="GO:0016226">
    <property type="term" value="P:iron-sulfur cluster assembly"/>
    <property type="evidence" value="ECO:0007669"/>
    <property type="project" value="InterPro"/>
</dbReference>
<feature type="domain" description="MIP18 family-like" evidence="2">
    <location>
        <begin position="137"/>
        <end position="207"/>
    </location>
</feature>
<dbReference type="Pfam" id="PF01883">
    <property type="entry name" value="FeS_assembly_P"/>
    <property type="match status" value="1"/>
</dbReference>
<dbReference type="Gene3D" id="3.30.300.130">
    <property type="entry name" value="Fe-S cluster assembly (FSCA)"/>
    <property type="match status" value="1"/>
</dbReference>
<name>A0A7V5HMM7_UNCW3</name>
<reference evidence="3" key="1">
    <citation type="journal article" date="2020" name="mSystems">
        <title>Genome- and Community-Level Interaction Insights into Carbon Utilization and Element Cycling Functions of Hydrothermarchaeota in Hydrothermal Sediment.</title>
        <authorList>
            <person name="Zhou Z."/>
            <person name="Liu Y."/>
            <person name="Xu W."/>
            <person name="Pan J."/>
            <person name="Luo Z.H."/>
            <person name="Li M."/>
        </authorList>
    </citation>
    <scope>NUCLEOTIDE SEQUENCE [LARGE SCALE GENOMIC DNA]</scope>
    <source>
        <strain evidence="3">HyVt-96</strain>
    </source>
</reference>
<dbReference type="CDD" id="cd06664">
    <property type="entry name" value="IscU_like"/>
    <property type="match status" value="1"/>
</dbReference>
<feature type="domain" description="NIF system FeS cluster assembly NifU N-terminal" evidence="1">
    <location>
        <begin position="5"/>
        <end position="125"/>
    </location>
</feature>
<dbReference type="GO" id="GO:0051536">
    <property type="term" value="F:iron-sulfur cluster binding"/>
    <property type="evidence" value="ECO:0007669"/>
    <property type="project" value="InterPro"/>
</dbReference>
<dbReference type="GO" id="GO:0005506">
    <property type="term" value="F:iron ion binding"/>
    <property type="evidence" value="ECO:0007669"/>
    <property type="project" value="InterPro"/>
</dbReference>
<dbReference type="Gene3D" id="3.90.1010.10">
    <property type="match status" value="1"/>
</dbReference>
<comment type="caution">
    <text evidence="3">The sequence shown here is derived from an EMBL/GenBank/DDBJ whole genome shotgun (WGS) entry which is preliminary data.</text>
</comment>
<dbReference type="SUPFAM" id="SSF82649">
    <property type="entry name" value="SufE/NifU"/>
    <property type="match status" value="1"/>
</dbReference>